<dbReference type="AlphaFoldDB" id="A0A0L6UJP6"/>
<sequence length="105" mass="12249">DQLFQIIIFIIRRGQFKTSHHHDGTVENSANALDRLFDSQFIEGDMSKSINQFRTSFRRVVEVSAQFDKTSLEAVANLIPSSPISKQNYVGRLRLKFNWLNRLRH</sequence>
<protein>
    <submittedName>
        <fullName evidence="1">Uncharacterized protein</fullName>
    </submittedName>
</protein>
<accession>A0A0L6UJP6</accession>
<proteinExistence type="predicted"/>
<comment type="caution">
    <text evidence="1">The sequence shown here is derived from an EMBL/GenBank/DDBJ whole genome shotgun (WGS) entry which is preliminary data.</text>
</comment>
<dbReference type="EMBL" id="LAVV01010664">
    <property type="protein sequence ID" value="KNZ48738.1"/>
    <property type="molecule type" value="Genomic_DNA"/>
</dbReference>
<dbReference type="OrthoDB" id="10443921at2759"/>
<evidence type="ECO:0000313" key="1">
    <source>
        <dbReference type="EMBL" id="KNZ48738.1"/>
    </source>
</evidence>
<evidence type="ECO:0000313" key="2">
    <source>
        <dbReference type="Proteomes" id="UP000037035"/>
    </source>
</evidence>
<feature type="non-terminal residue" evidence="1">
    <location>
        <position position="1"/>
    </location>
</feature>
<keyword evidence="2" id="KW-1185">Reference proteome</keyword>
<gene>
    <name evidence="1" type="ORF">VP01_544g11</name>
</gene>
<reference evidence="1 2" key="1">
    <citation type="submission" date="2015-08" db="EMBL/GenBank/DDBJ databases">
        <title>Next Generation Sequencing and Analysis of the Genome of Puccinia sorghi L Schw, the Causal Agent of Maize Common Rust.</title>
        <authorList>
            <person name="Rochi L."/>
            <person name="Burguener G."/>
            <person name="Darino M."/>
            <person name="Turjanski A."/>
            <person name="Kreff E."/>
            <person name="Dieguez M.J."/>
            <person name="Sacco F."/>
        </authorList>
    </citation>
    <scope>NUCLEOTIDE SEQUENCE [LARGE SCALE GENOMIC DNA]</scope>
    <source>
        <strain evidence="1 2">RO10H11247</strain>
    </source>
</reference>
<organism evidence="1 2">
    <name type="scientific">Puccinia sorghi</name>
    <dbReference type="NCBI Taxonomy" id="27349"/>
    <lineage>
        <taxon>Eukaryota</taxon>
        <taxon>Fungi</taxon>
        <taxon>Dikarya</taxon>
        <taxon>Basidiomycota</taxon>
        <taxon>Pucciniomycotina</taxon>
        <taxon>Pucciniomycetes</taxon>
        <taxon>Pucciniales</taxon>
        <taxon>Pucciniaceae</taxon>
        <taxon>Puccinia</taxon>
    </lineage>
</organism>
<name>A0A0L6UJP6_9BASI</name>
<dbReference type="VEuPathDB" id="FungiDB:VP01_544g11"/>
<dbReference type="Proteomes" id="UP000037035">
    <property type="component" value="Unassembled WGS sequence"/>
</dbReference>